<dbReference type="Pfam" id="PF00135">
    <property type="entry name" value="COesterase"/>
    <property type="match status" value="1"/>
</dbReference>
<evidence type="ECO:0000256" key="2">
    <source>
        <dbReference type="ARBA" id="ARBA00022801"/>
    </source>
</evidence>
<dbReference type="EMBL" id="JAESDN010000001">
    <property type="protein sequence ID" value="KAG7057082.1"/>
    <property type="molecule type" value="Genomic_DNA"/>
</dbReference>
<dbReference type="EC" id="3.1.1.-" evidence="3"/>
<evidence type="ECO:0000256" key="4">
    <source>
        <dbReference type="SAM" id="SignalP"/>
    </source>
</evidence>
<dbReference type="PROSITE" id="PS00122">
    <property type="entry name" value="CARBOXYLESTERASE_B_1"/>
    <property type="match status" value="1"/>
</dbReference>
<dbReference type="Gene3D" id="3.40.50.1820">
    <property type="entry name" value="alpha/beta hydrolase"/>
    <property type="match status" value="1"/>
</dbReference>
<evidence type="ECO:0000313" key="6">
    <source>
        <dbReference type="EMBL" id="KAG7057082.1"/>
    </source>
</evidence>
<keyword evidence="7" id="KW-1185">Reference proteome</keyword>
<feature type="signal peptide" evidence="4">
    <location>
        <begin position="1"/>
        <end position="15"/>
    </location>
</feature>
<feature type="chain" id="PRO_5040296420" description="Carboxylic ester hydrolase" evidence="4">
    <location>
        <begin position="16"/>
        <end position="484"/>
    </location>
</feature>
<dbReference type="InterPro" id="IPR029058">
    <property type="entry name" value="AB_hydrolase_fold"/>
</dbReference>
<name>A0A9P7RF98_9PEZI</name>
<proteinExistence type="inferred from homology"/>
<dbReference type="PANTHER" id="PTHR43918:SF4">
    <property type="entry name" value="CARBOXYLIC ESTER HYDROLASE"/>
    <property type="match status" value="1"/>
</dbReference>
<accession>A0A9P7RF98</accession>
<dbReference type="PANTHER" id="PTHR43918">
    <property type="entry name" value="ACETYLCHOLINESTERASE"/>
    <property type="match status" value="1"/>
</dbReference>
<dbReference type="GO" id="GO:0052689">
    <property type="term" value="F:carboxylic ester hydrolase activity"/>
    <property type="evidence" value="ECO:0007669"/>
    <property type="project" value="TreeGrafter"/>
</dbReference>
<comment type="similarity">
    <text evidence="1 3">Belongs to the type-B carboxylesterase/lipase family.</text>
</comment>
<sequence>MKMQKLLLLPTVSSATSTGFPTATISSGQIQELGPRLEVLQDLFNTPAPPESEDCLSVNIFAPATTRLPGDGLAVVVFIPGGGWQLGHGRLDLSVFAAYENIIAVTLNYRTNVFGFPASPEIPLPEQNLGLHDQRLALTWVQENIAAFGGDPSKVTIWGQSAGAFSVDHHLKAYANNALVPFRAAIMSSGQMSFGHLAHSSPGIDAWTGLSRLVGCVNATDELRCMRAVPAENLISAMRKFRITFGPQFDNVTTLSKPSVLWRNGNVVRVPLLMGTVEEEGRGLVNDKVNMTAFFNAYLPPALISPEDLETIVSLYRSDTRVKNDFDLASAIYTDLLWSCPQSILASTAASNDISTWRYHFNTSILNLLPKEYDWLGKFHGSEIILLFTDPDTTPYTPQTYAAYEYLRGVVARFVKNPSVGPGWPAVGSSYAPLDVAVLGDVGDTSSAMTVSNSTAMNERCKLFNTIWPKLEAIQRYAHSHGHR</sequence>
<comment type="caution">
    <text evidence="6">The sequence shown here is derived from an EMBL/GenBank/DDBJ whole genome shotgun (WGS) entry which is preliminary data.</text>
</comment>
<reference evidence="6" key="1">
    <citation type="submission" date="2021-05" db="EMBL/GenBank/DDBJ databases">
        <title>Comparative genomics of three Colletotrichum scovillei strains and genetic complementation revealed genes involved fungal growth and virulence on chili pepper.</title>
        <authorList>
            <person name="Hsieh D.-K."/>
            <person name="Chuang S.-C."/>
            <person name="Chen C.-Y."/>
            <person name="Chao Y.-T."/>
            <person name="Lu M.-Y.J."/>
            <person name="Lee M.-H."/>
            <person name="Shih M.-C."/>
        </authorList>
    </citation>
    <scope>NUCLEOTIDE SEQUENCE</scope>
    <source>
        <strain evidence="6">Coll-153</strain>
    </source>
</reference>
<protein>
    <recommendedName>
        <fullName evidence="3">Carboxylic ester hydrolase</fullName>
        <ecNumber evidence="3">3.1.1.-</ecNumber>
    </recommendedName>
</protein>
<dbReference type="InterPro" id="IPR002018">
    <property type="entry name" value="CarbesteraseB"/>
</dbReference>
<dbReference type="Proteomes" id="UP000699042">
    <property type="component" value="Unassembled WGS sequence"/>
</dbReference>
<evidence type="ECO:0000313" key="7">
    <source>
        <dbReference type="Proteomes" id="UP000699042"/>
    </source>
</evidence>
<dbReference type="AlphaFoldDB" id="A0A9P7RF98"/>
<evidence type="ECO:0000256" key="3">
    <source>
        <dbReference type="RuleBase" id="RU361235"/>
    </source>
</evidence>
<organism evidence="6 7">
    <name type="scientific">Colletotrichum scovillei</name>
    <dbReference type="NCBI Taxonomy" id="1209932"/>
    <lineage>
        <taxon>Eukaryota</taxon>
        <taxon>Fungi</taxon>
        <taxon>Dikarya</taxon>
        <taxon>Ascomycota</taxon>
        <taxon>Pezizomycotina</taxon>
        <taxon>Sordariomycetes</taxon>
        <taxon>Hypocreomycetidae</taxon>
        <taxon>Glomerellales</taxon>
        <taxon>Glomerellaceae</taxon>
        <taxon>Colletotrichum</taxon>
        <taxon>Colletotrichum acutatum species complex</taxon>
    </lineage>
</organism>
<dbReference type="InterPro" id="IPR050654">
    <property type="entry name" value="AChE-related_enzymes"/>
</dbReference>
<keyword evidence="2 3" id="KW-0378">Hydrolase</keyword>
<evidence type="ECO:0000259" key="5">
    <source>
        <dbReference type="Pfam" id="PF00135"/>
    </source>
</evidence>
<dbReference type="InterPro" id="IPR019826">
    <property type="entry name" value="Carboxylesterase_B_AS"/>
</dbReference>
<feature type="domain" description="Carboxylesterase type B" evidence="5">
    <location>
        <begin position="46"/>
        <end position="416"/>
    </location>
</feature>
<keyword evidence="4" id="KW-0732">Signal</keyword>
<dbReference type="SUPFAM" id="SSF53474">
    <property type="entry name" value="alpha/beta-Hydrolases"/>
    <property type="match status" value="1"/>
</dbReference>
<evidence type="ECO:0000256" key="1">
    <source>
        <dbReference type="ARBA" id="ARBA00005964"/>
    </source>
</evidence>
<gene>
    <name evidence="6" type="ORF">JMJ77_004474</name>
</gene>